<evidence type="ECO:0000256" key="4">
    <source>
        <dbReference type="ARBA" id="ARBA00023242"/>
    </source>
</evidence>
<reference evidence="9 10" key="1">
    <citation type="submission" date="2024-02" db="EMBL/GenBank/DDBJ databases">
        <authorList>
            <person name="Daric V."/>
            <person name="Darras S."/>
        </authorList>
    </citation>
    <scope>NUCLEOTIDE SEQUENCE [LARGE SCALE GENOMIC DNA]</scope>
</reference>
<gene>
    <name evidence="9" type="ORF">CVLEPA_LOCUS4011</name>
</gene>
<dbReference type="Gene3D" id="1.10.20.10">
    <property type="entry name" value="Histone, subunit A"/>
    <property type="match status" value="1"/>
</dbReference>
<comment type="subcellular location">
    <subcellularLocation>
        <location evidence="1">Nucleus</location>
    </subcellularLocation>
</comment>
<dbReference type="InterPro" id="IPR042225">
    <property type="entry name" value="Ncb2"/>
</dbReference>
<dbReference type="Proteomes" id="UP001642483">
    <property type="component" value="Unassembled WGS sequence"/>
</dbReference>
<evidence type="ECO:0000259" key="8">
    <source>
        <dbReference type="Pfam" id="PF00808"/>
    </source>
</evidence>
<evidence type="ECO:0000256" key="7">
    <source>
        <dbReference type="SAM" id="MobiDB-lite"/>
    </source>
</evidence>
<feature type="compositionally biased region" description="Polar residues" evidence="7">
    <location>
        <begin position="147"/>
        <end position="156"/>
    </location>
</feature>
<evidence type="ECO:0000256" key="5">
    <source>
        <dbReference type="ARBA" id="ARBA00030451"/>
    </source>
</evidence>
<organism evidence="9 10">
    <name type="scientific">Clavelina lepadiformis</name>
    <name type="common">Light-bulb sea squirt</name>
    <name type="synonym">Ascidia lepadiformis</name>
    <dbReference type="NCBI Taxonomy" id="159417"/>
    <lineage>
        <taxon>Eukaryota</taxon>
        <taxon>Metazoa</taxon>
        <taxon>Chordata</taxon>
        <taxon>Tunicata</taxon>
        <taxon>Ascidiacea</taxon>
        <taxon>Aplousobranchia</taxon>
        <taxon>Clavelinidae</taxon>
        <taxon>Clavelina</taxon>
    </lineage>
</organism>
<protein>
    <recommendedName>
        <fullName evidence="3">Protein Dr1</fullName>
    </recommendedName>
    <alternativeName>
        <fullName evidence="6">Down-regulator of transcription 1</fullName>
    </alternativeName>
    <alternativeName>
        <fullName evidence="5">Negative cofactor 2-beta</fullName>
    </alternativeName>
</protein>
<evidence type="ECO:0000256" key="3">
    <source>
        <dbReference type="ARBA" id="ARBA00018742"/>
    </source>
</evidence>
<evidence type="ECO:0000313" key="10">
    <source>
        <dbReference type="Proteomes" id="UP001642483"/>
    </source>
</evidence>
<sequence>MAEDDDLNLPRAAINKLIKETLPQVRVSNEARELIVSCCNEFIHLVSSEANDICNKNTKKTIMPEHVLEALSGLGFESYVPECQEVLTECKHVALKKRRGSSRLENLGIPEEELLRQQQELFAQARQQQLEEEQQEWLQHQMELAKETSSQQEEPS</sequence>
<proteinExistence type="inferred from homology"/>
<feature type="domain" description="Transcription factor CBF/NF-Y/archaeal histone" evidence="8">
    <location>
        <begin position="8"/>
        <end position="71"/>
    </location>
</feature>
<keyword evidence="10" id="KW-1185">Reference proteome</keyword>
<evidence type="ECO:0000313" key="9">
    <source>
        <dbReference type="EMBL" id="CAK8674297.1"/>
    </source>
</evidence>
<comment type="caution">
    <text evidence="9">The sequence shown here is derived from an EMBL/GenBank/DDBJ whole genome shotgun (WGS) entry which is preliminary data.</text>
</comment>
<keyword evidence="4" id="KW-0539">Nucleus</keyword>
<comment type="similarity">
    <text evidence="2">Belongs to the NC2 beta/DR1 family.</text>
</comment>
<dbReference type="Pfam" id="PF00808">
    <property type="entry name" value="CBFD_NFYB_HMF"/>
    <property type="match status" value="1"/>
</dbReference>
<dbReference type="EMBL" id="CAWYQH010000013">
    <property type="protein sequence ID" value="CAK8674297.1"/>
    <property type="molecule type" value="Genomic_DNA"/>
</dbReference>
<evidence type="ECO:0000256" key="6">
    <source>
        <dbReference type="ARBA" id="ARBA00032651"/>
    </source>
</evidence>
<evidence type="ECO:0000256" key="1">
    <source>
        <dbReference type="ARBA" id="ARBA00004123"/>
    </source>
</evidence>
<dbReference type="PANTHER" id="PTHR46138">
    <property type="entry name" value="PROTEIN DR1"/>
    <property type="match status" value="1"/>
</dbReference>
<dbReference type="CDD" id="cd22905">
    <property type="entry name" value="HFD_Dr1"/>
    <property type="match status" value="1"/>
</dbReference>
<name>A0ABP0F7K7_CLALP</name>
<dbReference type="InterPro" id="IPR009072">
    <property type="entry name" value="Histone-fold"/>
</dbReference>
<dbReference type="InterPro" id="IPR003958">
    <property type="entry name" value="CBFA_NFYB_domain"/>
</dbReference>
<dbReference type="PANTHER" id="PTHR46138:SF1">
    <property type="entry name" value="PROTEIN DR1"/>
    <property type="match status" value="1"/>
</dbReference>
<accession>A0ABP0F7K7</accession>
<dbReference type="SUPFAM" id="SSF47113">
    <property type="entry name" value="Histone-fold"/>
    <property type="match status" value="1"/>
</dbReference>
<feature type="region of interest" description="Disordered" evidence="7">
    <location>
        <begin position="133"/>
        <end position="156"/>
    </location>
</feature>
<evidence type="ECO:0000256" key="2">
    <source>
        <dbReference type="ARBA" id="ARBA00009245"/>
    </source>
</evidence>